<dbReference type="EMBL" id="JARTCD010000008">
    <property type="protein sequence ID" value="KAJ8661561.1"/>
    <property type="molecule type" value="Genomic_DNA"/>
</dbReference>
<organism evidence="1 2">
    <name type="scientific">Lichtheimia ornata</name>
    <dbReference type="NCBI Taxonomy" id="688661"/>
    <lineage>
        <taxon>Eukaryota</taxon>
        <taxon>Fungi</taxon>
        <taxon>Fungi incertae sedis</taxon>
        <taxon>Mucoromycota</taxon>
        <taxon>Mucoromycotina</taxon>
        <taxon>Mucoromycetes</taxon>
        <taxon>Mucorales</taxon>
        <taxon>Lichtheimiaceae</taxon>
        <taxon>Lichtheimia</taxon>
    </lineage>
</organism>
<dbReference type="RefSeq" id="XP_058346474.1">
    <property type="nucleotide sequence ID" value="XM_058482907.1"/>
</dbReference>
<dbReference type="GeneID" id="83210243"/>
<proteinExistence type="predicted"/>
<evidence type="ECO:0000313" key="1">
    <source>
        <dbReference type="EMBL" id="KAJ8661561.1"/>
    </source>
</evidence>
<keyword evidence="2" id="KW-1185">Reference proteome</keyword>
<sequence length="295" mass="34344">MDPYQAFSALASVVVNEYRTSQAMWFLWMANLQAANSQQEEIDGCMSMDQSEMYAVLKMPRFIGKRSFPTETSTRKTARRYPSAGVKHVDGIKWDWGDVAQDILKEEAHTLLKDGAPRLKGQMPNGFFKMKYHGLIMALIEISDPPNTKDHIRFVGDKIKLAKNLKHLLKKVREKLKRKGDHELYQCIKVYIRHQVYNHKLYLYSLRQPTHGIYVFQEEFHFDLSCEVGFFSYFLPRCLRKLSKVQMLLNESSQRISRPGLHGQHVRGLSSSRGCRIPRCCIKQEIKARFKKIPT</sequence>
<dbReference type="Proteomes" id="UP001234581">
    <property type="component" value="Unassembled WGS sequence"/>
</dbReference>
<gene>
    <name evidence="1" type="ORF">O0I10_002829</name>
</gene>
<reference evidence="1 2" key="1">
    <citation type="submission" date="2023-03" db="EMBL/GenBank/DDBJ databases">
        <title>Genome sequence of Lichtheimia ornata CBS 291.66.</title>
        <authorList>
            <person name="Mohabir J.T."/>
            <person name="Shea T.P."/>
            <person name="Kurbessoian T."/>
            <person name="Berby B."/>
            <person name="Fontaine J."/>
            <person name="Livny J."/>
            <person name="Gnirke A."/>
            <person name="Stajich J.E."/>
            <person name="Cuomo C.A."/>
        </authorList>
    </citation>
    <scope>NUCLEOTIDE SEQUENCE [LARGE SCALE GENOMIC DNA]</scope>
    <source>
        <strain evidence="1">CBS 291.66</strain>
    </source>
</reference>
<dbReference type="AlphaFoldDB" id="A0AAD7VAR7"/>
<evidence type="ECO:0000313" key="2">
    <source>
        <dbReference type="Proteomes" id="UP001234581"/>
    </source>
</evidence>
<accession>A0AAD7VAR7</accession>
<protein>
    <submittedName>
        <fullName evidence="1">Uncharacterized protein</fullName>
    </submittedName>
</protein>
<comment type="caution">
    <text evidence="1">The sequence shown here is derived from an EMBL/GenBank/DDBJ whole genome shotgun (WGS) entry which is preliminary data.</text>
</comment>
<name>A0AAD7VAR7_9FUNG</name>